<keyword evidence="2" id="KW-0808">Transferase</keyword>
<evidence type="ECO:0000259" key="4">
    <source>
        <dbReference type="Pfam" id="PF22624"/>
    </source>
</evidence>
<dbReference type="Pfam" id="PF22624">
    <property type="entry name" value="AASDHPPT_N"/>
    <property type="match status" value="1"/>
</dbReference>
<proteinExistence type="predicted"/>
<protein>
    <recommendedName>
        <fullName evidence="1">holo-[acyl-carrier-protein] synthase</fullName>
        <ecNumber evidence="1">2.7.8.7</ecNumber>
    </recommendedName>
</protein>
<dbReference type="Pfam" id="PF01648">
    <property type="entry name" value="ACPS"/>
    <property type="match status" value="1"/>
</dbReference>
<dbReference type="InterPro" id="IPR055066">
    <property type="entry name" value="AASDHPPT_N"/>
</dbReference>
<dbReference type="PANTHER" id="PTHR12215">
    <property type="entry name" value="PHOSPHOPANTETHEINE TRANSFERASE"/>
    <property type="match status" value="1"/>
</dbReference>
<dbReference type="AlphaFoldDB" id="A0AAV9Y0F8"/>
<evidence type="ECO:0000313" key="6">
    <source>
        <dbReference type="Proteomes" id="UP001311799"/>
    </source>
</evidence>
<comment type="caution">
    <text evidence="5">The sequence shown here is derived from an EMBL/GenBank/DDBJ whole genome shotgun (WGS) entry which is preliminary data.</text>
</comment>
<evidence type="ECO:0000256" key="2">
    <source>
        <dbReference type="ARBA" id="ARBA00022679"/>
    </source>
</evidence>
<sequence length="183" mass="21503">MLPDKIRSLTSVMLIRVYLGNYYGVPPNKLKIVRENGKKPYVFFEDEDKCTIHFNISHDNEIVVIAISKFIIGVDVMKLELPNRNKNENHISKFFSNMRNVFSESEWNYIDDDISKFMEYWTIKESFVKCVGVGLYIEPSRLLIKEDFCLNDICSRKIYMDNVLQVSKQSVIISFITLLIFSY</sequence>
<dbReference type="EMBL" id="JAWDEY010000007">
    <property type="protein sequence ID" value="KAK6590411.1"/>
    <property type="molecule type" value="Genomic_DNA"/>
</dbReference>
<dbReference type="InterPro" id="IPR008278">
    <property type="entry name" value="4-PPantetheinyl_Trfase_dom"/>
</dbReference>
<evidence type="ECO:0000313" key="5">
    <source>
        <dbReference type="EMBL" id="KAK6590411.1"/>
    </source>
</evidence>
<keyword evidence="6" id="KW-1185">Reference proteome</keyword>
<organism evidence="5 6">
    <name type="scientific">Cryptosporidium xiaoi</name>
    <dbReference type="NCBI Taxonomy" id="659607"/>
    <lineage>
        <taxon>Eukaryota</taxon>
        <taxon>Sar</taxon>
        <taxon>Alveolata</taxon>
        <taxon>Apicomplexa</taxon>
        <taxon>Conoidasida</taxon>
        <taxon>Coccidia</taxon>
        <taxon>Eucoccidiorida</taxon>
        <taxon>Eimeriorina</taxon>
        <taxon>Cryptosporidiidae</taxon>
        <taxon>Cryptosporidium</taxon>
    </lineage>
</organism>
<dbReference type="GO" id="GO:0008897">
    <property type="term" value="F:holo-[acyl-carrier-protein] synthase activity"/>
    <property type="evidence" value="ECO:0007669"/>
    <property type="project" value="UniProtKB-EC"/>
</dbReference>
<feature type="domain" description="4'-phosphopantetheinyl transferase N-terminal" evidence="4">
    <location>
        <begin position="4"/>
        <end position="67"/>
    </location>
</feature>
<feature type="domain" description="4'-phosphopantetheinyl transferase" evidence="3">
    <location>
        <begin position="72"/>
        <end position="146"/>
    </location>
</feature>
<dbReference type="GO" id="GO:0005829">
    <property type="term" value="C:cytosol"/>
    <property type="evidence" value="ECO:0007669"/>
    <property type="project" value="TreeGrafter"/>
</dbReference>
<dbReference type="PANTHER" id="PTHR12215:SF10">
    <property type="entry name" value="L-AMINOADIPATE-SEMIALDEHYDE DEHYDROGENASE-PHOSPHOPANTETHEINYL TRANSFERASE"/>
    <property type="match status" value="1"/>
</dbReference>
<dbReference type="GO" id="GO:0000287">
    <property type="term" value="F:magnesium ion binding"/>
    <property type="evidence" value="ECO:0007669"/>
    <property type="project" value="InterPro"/>
</dbReference>
<dbReference type="Proteomes" id="UP001311799">
    <property type="component" value="Unassembled WGS sequence"/>
</dbReference>
<gene>
    <name evidence="5" type="ORF">RS030_162425</name>
</gene>
<dbReference type="InterPro" id="IPR037143">
    <property type="entry name" value="4-PPantetheinyl_Trfase_dom_sf"/>
</dbReference>
<evidence type="ECO:0000259" key="3">
    <source>
        <dbReference type="Pfam" id="PF01648"/>
    </source>
</evidence>
<accession>A0AAV9Y0F8</accession>
<dbReference type="InterPro" id="IPR050559">
    <property type="entry name" value="P-Pant_transferase_sf"/>
</dbReference>
<name>A0AAV9Y0F8_9CRYT</name>
<dbReference type="Gene3D" id="3.90.470.20">
    <property type="entry name" value="4'-phosphopantetheinyl transferase domain"/>
    <property type="match status" value="2"/>
</dbReference>
<dbReference type="GO" id="GO:0019878">
    <property type="term" value="P:lysine biosynthetic process via aminoadipic acid"/>
    <property type="evidence" value="ECO:0007669"/>
    <property type="project" value="TreeGrafter"/>
</dbReference>
<reference evidence="5 6" key="1">
    <citation type="submission" date="2023-10" db="EMBL/GenBank/DDBJ databases">
        <title>Comparative genomics analysis reveals potential genetic determinants of host preference in Cryptosporidium xiaoi.</title>
        <authorList>
            <person name="Xiao L."/>
            <person name="Li J."/>
        </authorList>
    </citation>
    <scope>NUCLEOTIDE SEQUENCE [LARGE SCALE GENOMIC DNA]</scope>
    <source>
        <strain evidence="5 6">52996</strain>
    </source>
</reference>
<dbReference type="EC" id="2.7.8.7" evidence="1"/>
<dbReference type="SUPFAM" id="SSF56214">
    <property type="entry name" value="4'-phosphopantetheinyl transferase"/>
    <property type="match status" value="2"/>
</dbReference>
<evidence type="ECO:0000256" key="1">
    <source>
        <dbReference type="ARBA" id="ARBA00013172"/>
    </source>
</evidence>